<evidence type="ECO:0000313" key="2">
    <source>
        <dbReference type="EMBL" id="GAX77235.1"/>
    </source>
</evidence>
<name>A0A250X2F2_9CHLO</name>
<sequence>MRAFRICAPGERGNPLYISTSSEDEAEMSPATVDPMQYKSESLRLIKHFAPTPTERLQPMIASLSNDEKEMTRDKKDGASAFYTYCKLEADNGDDMLCGTLSNIAPTSRSIRLPSIVHKDPAEDHIHAKVEENLDCCMGGLDPKDSGQRAKALRPAQDATSPGSSLRFKRQSAGHSAVVQDAQLEEGTGASNQARVDERSEARTEKQRRQIKSSRAKRGINIMNTTNAQGVLMSRRGSGSVLAQRGLFLPDMPQGGHMYPSALAMCWSLLPTEEKETQADRRWVLGLYLDEEVLRYFTATTQCFSEYLEVAGILDKPWSLRPAGFYLLHVLNDSNPHWGDGRSIMPACPSRLPLLNVVEDLIVALVMRKLGTLKVTWRDLLGNLPQVLPCNPLYEVWIEPSGSLLEGLKGVRYQGSGCESYWRTFLQSESACITSTLDLCMEEQQQQKKEQQKVIPASCSSHHLVPEAPVALSEDEVSTSYNKHHGASLSSCKLASTTCVEELDGTDEENMLPAHCRHQNRRRGSQEAASTEIQTYSLSELIASMLQNSLESVSWMGMYDGDMIFRHACQYFLSNPPSWYKHQCPSSSQVACVAYERDVSNYLHDLDDDIDLKKLNDEGCLLSPEFEFKRAGQRPDAPLAQVAYKVIVSAYPSRYNAPSPQDARGNLTCMVNDPSIDPFGDKDLTQEEAQAFNLAATCSVVELLFLSVPSSFQRGKPVKKKSKIMASVALPCSNESSRKGGLLIPGMASIQDKSVDGAMQYYDYGPDFWRTSSSNNERLRAVERAESMLFL</sequence>
<protein>
    <submittedName>
        <fullName evidence="2">Uncharacterized protein</fullName>
    </submittedName>
</protein>
<feature type="region of interest" description="Disordered" evidence="1">
    <location>
        <begin position="140"/>
        <end position="217"/>
    </location>
</feature>
<dbReference type="Proteomes" id="UP000232323">
    <property type="component" value="Unassembled WGS sequence"/>
</dbReference>
<organism evidence="2 3">
    <name type="scientific">Chlamydomonas eustigma</name>
    <dbReference type="NCBI Taxonomy" id="1157962"/>
    <lineage>
        <taxon>Eukaryota</taxon>
        <taxon>Viridiplantae</taxon>
        <taxon>Chlorophyta</taxon>
        <taxon>core chlorophytes</taxon>
        <taxon>Chlorophyceae</taxon>
        <taxon>CS clade</taxon>
        <taxon>Chlamydomonadales</taxon>
        <taxon>Chlamydomonadaceae</taxon>
        <taxon>Chlamydomonas</taxon>
    </lineage>
</organism>
<feature type="compositionally biased region" description="Basic and acidic residues" evidence="1">
    <location>
        <begin position="195"/>
        <end position="208"/>
    </location>
</feature>
<evidence type="ECO:0000256" key="1">
    <source>
        <dbReference type="SAM" id="MobiDB-lite"/>
    </source>
</evidence>
<gene>
    <name evidence="2" type="ORF">CEUSTIGMA_g4681.t1</name>
</gene>
<dbReference type="AlphaFoldDB" id="A0A250X2F2"/>
<comment type="caution">
    <text evidence="2">The sequence shown here is derived from an EMBL/GenBank/DDBJ whole genome shotgun (WGS) entry which is preliminary data.</text>
</comment>
<accession>A0A250X2F2</accession>
<keyword evidence="3" id="KW-1185">Reference proteome</keyword>
<dbReference type="EMBL" id="BEGY01000023">
    <property type="protein sequence ID" value="GAX77235.1"/>
    <property type="molecule type" value="Genomic_DNA"/>
</dbReference>
<reference evidence="2 3" key="1">
    <citation type="submission" date="2017-08" db="EMBL/GenBank/DDBJ databases">
        <title>Acidophilic green algal genome provides insights into adaptation to an acidic environment.</title>
        <authorList>
            <person name="Hirooka S."/>
            <person name="Hirose Y."/>
            <person name="Kanesaki Y."/>
            <person name="Higuchi S."/>
            <person name="Fujiwara T."/>
            <person name="Onuma R."/>
            <person name="Era A."/>
            <person name="Ohbayashi R."/>
            <person name="Uzuka A."/>
            <person name="Nozaki H."/>
            <person name="Yoshikawa H."/>
            <person name="Miyagishima S.Y."/>
        </authorList>
    </citation>
    <scope>NUCLEOTIDE SEQUENCE [LARGE SCALE GENOMIC DNA]</scope>
    <source>
        <strain evidence="2 3">NIES-2499</strain>
    </source>
</reference>
<proteinExistence type="predicted"/>
<evidence type="ECO:0000313" key="3">
    <source>
        <dbReference type="Proteomes" id="UP000232323"/>
    </source>
</evidence>